<dbReference type="InterPro" id="IPR037171">
    <property type="entry name" value="NagB/RpiA_transferase-like"/>
</dbReference>
<evidence type="ECO:0000256" key="3">
    <source>
        <dbReference type="ARBA" id="ARBA00023125"/>
    </source>
</evidence>
<dbReference type="PANTHER" id="PTHR34294:SF1">
    <property type="entry name" value="TRANSCRIPTIONAL REGULATOR LSRR"/>
    <property type="match status" value="1"/>
</dbReference>
<name>A0A3M9LXM8_9MICO</name>
<dbReference type="GO" id="GO:0003677">
    <property type="term" value="F:DNA binding"/>
    <property type="evidence" value="ECO:0007669"/>
    <property type="project" value="UniProtKB-KW"/>
</dbReference>
<evidence type="ECO:0000313" key="7">
    <source>
        <dbReference type="EMBL" id="RNI17727.1"/>
    </source>
</evidence>
<organism evidence="7 8">
    <name type="scientific">Flexivirga caeni</name>
    <dbReference type="NCBI Taxonomy" id="2294115"/>
    <lineage>
        <taxon>Bacteria</taxon>
        <taxon>Bacillati</taxon>
        <taxon>Actinomycetota</taxon>
        <taxon>Actinomycetes</taxon>
        <taxon>Micrococcales</taxon>
        <taxon>Dermacoccaceae</taxon>
        <taxon>Flexivirga</taxon>
    </lineage>
</organism>
<feature type="region of interest" description="Disordered" evidence="5">
    <location>
        <begin position="1"/>
        <end position="30"/>
    </location>
</feature>
<proteinExistence type="inferred from homology"/>
<dbReference type="InterPro" id="IPR007324">
    <property type="entry name" value="Sugar-bd_dom_put"/>
</dbReference>
<evidence type="ECO:0000256" key="4">
    <source>
        <dbReference type="ARBA" id="ARBA00023163"/>
    </source>
</evidence>
<evidence type="ECO:0000259" key="6">
    <source>
        <dbReference type="Pfam" id="PF04198"/>
    </source>
</evidence>
<dbReference type="InterPro" id="IPR036388">
    <property type="entry name" value="WH-like_DNA-bd_sf"/>
</dbReference>
<dbReference type="Gene3D" id="1.10.10.10">
    <property type="entry name" value="Winged helix-like DNA-binding domain superfamily/Winged helix DNA-binding domain"/>
    <property type="match status" value="1"/>
</dbReference>
<keyword evidence="3" id="KW-0238">DNA-binding</keyword>
<evidence type="ECO:0000313" key="8">
    <source>
        <dbReference type="Proteomes" id="UP000271678"/>
    </source>
</evidence>
<evidence type="ECO:0000256" key="5">
    <source>
        <dbReference type="SAM" id="MobiDB-lite"/>
    </source>
</evidence>
<dbReference type="InterPro" id="IPR051054">
    <property type="entry name" value="SorC_transcr_regulators"/>
</dbReference>
<comment type="similarity">
    <text evidence="1">Belongs to the SorC transcriptional regulatory family.</text>
</comment>
<reference evidence="7 8" key="1">
    <citation type="submission" date="2018-11" db="EMBL/GenBank/DDBJ databases">
        <title>Draft genome of Simplicispira Flexivirga sp. BO-16.</title>
        <authorList>
            <person name="Im W.T."/>
        </authorList>
    </citation>
    <scope>NUCLEOTIDE SEQUENCE [LARGE SCALE GENOMIC DNA]</scope>
    <source>
        <strain evidence="7 8">BO-16</strain>
    </source>
</reference>
<feature type="domain" description="Sugar-binding" evidence="6">
    <location>
        <begin position="92"/>
        <end position="340"/>
    </location>
</feature>
<dbReference type="PANTHER" id="PTHR34294">
    <property type="entry name" value="TRANSCRIPTIONAL REGULATOR-RELATED"/>
    <property type="match status" value="1"/>
</dbReference>
<keyword evidence="2" id="KW-0805">Transcription regulation</keyword>
<comment type="caution">
    <text evidence="7">The sequence shown here is derived from an EMBL/GenBank/DDBJ whole genome shotgun (WGS) entry which is preliminary data.</text>
</comment>
<dbReference type="Pfam" id="PF04198">
    <property type="entry name" value="Sugar-bind"/>
    <property type="match status" value="1"/>
</dbReference>
<keyword evidence="4" id="KW-0804">Transcription</keyword>
<evidence type="ECO:0000256" key="1">
    <source>
        <dbReference type="ARBA" id="ARBA00010466"/>
    </source>
</evidence>
<protein>
    <submittedName>
        <fullName evidence="7">Transcriptional regulator</fullName>
    </submittedName>
</protein>
<dbReference type="AlphaFoldDB" id="A0A3M9LXM8"/>
<dbReference type="EMBL" id="RJJQ01000029">
    <property type="protein sequence ID" value="RNI17727.1"/>
    <property type="molecule type" value="Genomic_DNA"/>
</dbReference>
<dbReference type="Gene3D" id="3.40.50.1360">
    <property type="match status" value="1"/>
</dbReference>
<dbReference type="SUPFAM" id="SSF100950">
    <property type="entry name" value="NagB/RpiA/CoA transferase-like"/>
    <property type="match status" value="1"/>
</dbReference>
<dbReference type="Proteomes" id="UP000271678">
    <property type="component" value="Unassembled WGS sequence"/>
</dbReference>
<keyword evidence="8" id="KW-1185">Reference proteome</keyword>
<gene>
    <name evidence="7" type="ORF">EFY87_19200</name>
</gene>
<accession>A0A3M9LXM8</accession>
<evidence type="ECO:0000256" key="2">
    <source>
        <dbReference type="ARBA" id="ARBA00023015"/>
    </source>
</evidence>
<dbReference type="GO" id="GO:0030246">
    <property type="term" value="F:carbohydrate binding"/>
    <property type="evidence" value="ECO:0007669"/>
    <property type="project" value="InterPro"/>
</dbReference>
<sequence length="340" mass="35349">MQHDSAPYCPSAQRGRPKGSPVSQDAAPSPLPADAERALLADVARRFYLRDQSKIEIGKDLGLSRFKVARLLESARETGIVRIEIAGEPTVDLQLSRQLTCALDVDKALVVRGHPHQSAAEARRNLGAAAAGELTHLLGPSDVLGLPWSRSVAAAVSALHSLPPVPIVQLSGALAIPDLESPVELVRSAAKLSGRVAHHFYAPLVAADAASAEVLRRQPGVREARGHVPEVTVAVVGIGGWAAGESTLFDLADDADRVAMRDAGAIGEISGIFINTAGRAVNGGLADRIITLSAEQLAGIPTVIGLVSGAARADVVRAAVAGHKVTRLIVDEPLARALLA</sequence>